<dbReference type="EC" id="2.7.13.3" evidence="2"/>
<dbReference type="PRINTS" id="PR00344">
    <property type="entry name" value="BCTRLSENSOR"/>
</dbReference>
<evidence type="ECO:0000259" key="12">
    <source>
        <dbReference type="PROSITE" id="PS50110"/>
    </source>
</evidence>
<dbReference type="SMART" id="SM00387">
    <property type="entry name" value="HATPase_c"/>
    <property type="match status" value="1"/>
</dbReference>
<dbReference type="SMART" id="SM00342">
    <property type="entry name" value="HTH_ARAC"/>
    <property type="match status" value="1"/>
</dbReference>
<evidence type="ECO:0000313" key="18">
    <source>
        <dbReference type="Proteomes" id="UP000285173"/>
    </source>
</evidence>
<dbReference type="InterPro" id="IPR036890">
    <property type="entry name" value="HATPase_C_sf"/>
</dbReference>
<evidence type="ECO:0000256" key="4">
    <source>
        <dbReference type="ARBA" id="ARBA00023015"/>
    </source>
</evidence>
<dbReference type="InterPro" id="IPR011047">
    <property type="entry name" value="Quinoprotein_ADH-like_sf"/>
</dbReference>
<dbReference type="Gene3D" id="2.60.40.10">
    <property type="entry name" value="Immunoglobulins"/>
    <property type="match status" value="1"/>
</dbReference>
<dbReference type="GO" id="GO:0000155">
    <property type="term" value="F:phosphorelay sensor kinase activity"/>
    <property type="evidence" value="ECO:0007669"/>
    <property type="project" value="InterPro"/>
</dbReference>
<dbReference type="SUPFAM" id="SSF50998">
    <property type="entry name" value="Quinoprotein alcohol dehydrogenase-like"/>
    <property type="match status" value="1"/>
</dbReference>
<dbReference type="PANTHER" id="PTHR43547">
    <property type="entry name" value="TWO-COMPONENT HISTIDINE KINASE"/>
    <property type="match status" value="1"/>
</dbReference>
<dbReference type="FunFam" id="2.60.40.10:FF:000791">
    <property type="entry name" value="Two-component system sensor histidine kinase/response regulator"/>
    <property type="match status" value="1"/>
</dbReference>
<dbReference type="Gene3D" id="1.10.287.130">
    <property type="match status" value="1"/>
</dbReference>
<evidence type="ECO:0000313" key="16">
    <source>
        <dbReference type="Proteomes" id="UP000261088"/>
    </source>
</evidence>
<dbReference type="InterPro" id="IPR036097">
    <property type="entry name" value="HisK_dim/P_sf"/>
</dbReference>
<dbReference type="RefSeq" id="WP_005642661.1">
    <property type="nucleotide sequence ID" value="NZ_DAWDXW010000011.1"/>
</dbReference>
<dbReference type="Pfam" id="PF00072">
    <property type="entry name" value="Response_reg"/>
    <property type="match status" value="1"/>
</dbReference>
<keyword evidence="8" id="KW-0812">Transmembrane</keyword>
<dbReference type="SUPFAM" id="SSF46689">
    <property type="entry name" value="Homeodomain-like"/>
    <property type="match status" value="1"/>
</dbReference>
<dbReference type="GO" id="GO:0003700">
    <property type="term" value="F:DNA-binding transcription factor activity"/>
    <property type="evidence" value="ECO:0007669"/>
    <property type="project" value="InterPro"/>
</dbReference>
<evidence type="ECO:0000259" key="11">
    <source>
        <dbReference type="PROSITE" id="PS50109"/>
    </source>
</evidence>
<dbReference type="InterPro" id="IPR018060">
    <property type="entry name" value="HTH_AraC"/>
</dbReference>
<keyword evidence="6" id="KW-0804">Transcription</keyword>
<dbReference type="SUPFAM" id="SSF101898">
    <property type="entry name" value="NHL repeat"/>
    <property type="match status" value="1"/>
</dbReference>
<evidence type="ECO:0000256" key="1">
    <source>
        <dbReference type="ARBA" id="ARBA00000085"/>
    </source>
</evidence>
<proteinExistence type="predicted"/>
<feature type="transmembrane region" description="Helical" evidence="8">
    <location>
        <begin position="785"/>
        <end position="806"/>
    </location>
</feature>
<dbReference type="InterPro" id="IPR005467">
    <property type="entry name" value="His_kinase_dom"/>
</dbReference>
<dbReference type="CDD" id="cd00075">
    <property type="entry name" value="HATPase"/>
    <property type="match status" value="1"/>
</dbReference>
<dbReference type="InterPro" id="IPR001789">
    <property type="entry name" value="Sig_transdc_resp-reg_receiver"/>
</dbReference>
<dbReference type="EMBL" id="QRKC01000002">
    <property type="protein sequence ID" value="RHH78357.1"/>
    <property type="molecule type" value="Genomic_DNA"/>
</dbReference>
<evidence type="ECO:0000256" key="2">
    <source>
        <dbReference type="ARBA" id="ARBA00012438"/>
    </source>
</evidence>
<keyword evidence="5" id="KW-0238">DNA-binding</keyword>
<gene>
    <name evidence="15" type="ORF">DW191_06650</name>
    <name evidence="14" type="ORF">DW986_12730</name>
    <name evidence="13" type="ORF">DXB61_08170</name>
</gene>
<name>A0A413NDC4_9BACT</name>
<evidence type="ECO:0000313" key="14">
    <source>
        <dbReference type="EMBL" id="RGZ46530.1"/>
    </source>
</evidence>
<dbReference type="CDD" id="cd17574">
    <property type="entry name" value="REC_OmpR"/>
    <property type="match status" value="1"/>
</dbReference>
<evidence type="ECO:0000256" key="7">
    <source>
        <dbReference type="PROSITE-ProRule" id="PRU00169"/>
    </source>
</evidence>
<dbReference type="InterPro" id="IPR009057">
    <property type="entry name" value="Homeodomain-like_sf"/>
</dbReference>
<dbReference type="InterPro" id="IPR015943">
    <property type="entry name" value="WD40/YVTN_repeat-like_dom_sf"/>
</dbReference>
<dbReference type="PANTHER" id="PTHR43547:SF2">
    <property type="entry name" value="HYBRID SIGNAL TRANSDUCTION HISTIDINE KINASE C"/>
    <property type="match status" value="1"/>
</dbReference>
<evidence type="ECO:0000256" key="8">
    <source>
        <dbReference type="SAM" id="Phobius"/>
    </source>
</evidence>
<evidence type="ECO:0000313" key="17">
    <source>
        <dbReference type="Proteomes" id="UP000283732"/>
    </source>
</evidence>
<dbReference type="SUPFAM" id="SSF52172">
    <property type="entry name" value="CheY-like"/>
    <property type="match status" value="1"/>
</dbReference>
<dbReference type="SMART" id="SM00448">
    <property type="entry name" value="REC"/>
    <property type="match status" value="1"/>
</dbReference>
<dbReference type="InterPro" id="IPR003661">
    <property type="entry name" value="HisK_dim/P_dom"/>
</dbReference>
<dbReference type="Pfam" id="PF02518">
    <property type="entry name" value="HATPase_c"/>
    <property type="match status" value="1"/>
</dbReference>
<keyword evidence="14" id="KW-0808">Transferase</keyword>
<keyword evidence="14" id="KW-0418">Kinase</keyword>
<dbReference type="PROSITE" id="PS50109">
    <property type="entry name" value="HIS_KIN"/>
    <property type="match status" value="1"/>
</dbReference>
<keyword evidence="3 7" id="KW-0597">Phosphoprotein</keyword>
<dbReference type="InterPro" id="IPR011110">
    <property type="entry name" value="Reg_prop"/>
</dbReference>
<dbReference type="InterPro" id="IPR004358">
    <property type="entry name" value="Sig_transdc_His_kin-like_C"/>
</dbReference>
<feature type="chain" id="PRO_5043189546" description="histidine kinase" evidence="9">
    <location>
        <begin position="21"/>
        <end position="1377"/>
    </location>
</feature>
<dbReference type="Gene3D" id="3.40.50.2300">
    <property type="match status" value="1"/>
</dbReference>
<feature type="domain" description="Response regulatory" evidence="12">
    <location>
        <begin position="1123"/>
        <end position="1238"/>
    </location>
</feature>
<dbReference type="Pfam" id="PF07494">
    <property type="entry name" value="Reg_prop"/>
    <property type="match status" value="4"/>
</dbReference>
<dbReference type="SMART" id="SM00388">
    <property type="entry name" value="HisKA"/>
    <property type="match status" value="1"/>
</dbReference>
<evidence type="ECO:0000256" key="9">
    <source>
        <dbReference type="SAM" id="SignalP"/>
    </source>
</evidence>
<evidence type="ECO:0000256" key="3">
    <source>
        <dbReference type="ARBA" id="ARBA00022553"/>
    </source>
</evidence>
<dbReference type="EMBL" id="QSUP01000007">
    <property type="protein sequence ID" value="RGN52202.1"/>
    <property type="molecule type" value="Genomic_DNA"/>
</dbReference>
<dbReference type="Proteomes" id="UP000261088">
    <property type="component" value="Unassembled WGS sequence"/>
</dbReference>
<evidence type="ECO:0000256" key="6">
    <source>
        <dbReference type="ARBA" id="ARBA00023163"/>
    </source>
</evidence>
<dbReference type="GO" id="GO:0043565">
    <property type="term" value="F:sequence-specific DNA binding"/>
    <property type="evidence" value="ECO:0007669"/>
    <property type="project" value="InterPro"/>
</dbReference>
<dbReference type="Proteomes" id="UP000283732">
    <property type="component" value="Unassembled WGS sequence"/>
</dbReference>
<dbReference type="InterPro" id="IPR003594">
    <property type="entry name" value="HATPase_dom"/>
</dbReference>
<keyword evidence="4" id="KW-0805">Transcription regulation</keyword>
<dbReference type="InterPro" id="IPR018062">
    <property type="entry name" value="HTH_AraC-typ_CS"/>
</dbReference>
<dbReference type="InterPro" id="IPR011006">
    <property type="entry name" value="CheY-like_superfamily"/>
</dbReference>
<dbReference type="PROSITE" id="PS00041">
    <property type="entry name" value="HTH_ARAC_FAMILY_1"/>
    <property type="match status" value="1"/>
</dbReference>
<feature type="modified residue" description="4-aspartylphosphate" evidence="7">
    <location>
        <position position="1171"/>
    </location>
</feature>
<feature type="domain" description="Histidine kinase" evidence="11">
    <location>
        <begin position="839"/>
        <end position="1076"/>
    </location>
</feature>
<dbReference type="Pfam" id="PF00512">
    <property type="entry name" value="HisKA"/>
    <property type="match status" value="1"/>
</dbReference>
<keyword evidence="9" id="KW-0732">Signal</keyword>
<dbReference type="SUPFAM" id="SSF47384">
    <property type="entry name" value="Homodimeric domain of signal transducing histidine kinase"/>
    <property type="match status" value="1"/>
</dbReference>
<keyword evidence="8" id="KW-1133">Transmembrane helix</keyword>
<reference evidence="16 17" key="1">
    <citation type="submission" date="2018-08" db="EMBL/GenBank/DDBJ databases">
        <title>A genome reference for cultivated species of the human gut microbiota.</title>
        <authorList>
            <person name="Zou Y."/>
            <person name="Xue W."/>
            <person name="Luo G."/>
        </authorList>
    </citation>
    <scope>NUCLEOTIDE SEQUENCE [LARGE SCALE GENOMIC DNA]</scope>
    <source>
        <strain evidence="15 17">AM16-50</strain>
        <strain evidence="14 18">AM50-15</strain>
        <strain evidence="13 16">OM05-11AA</strain>
    </source>
</reference>
<dbReference type="Proteomes" id="UP000285173">
    <property type="component" value="Unassembled WGS sequence"/>
</dbReference>
<sequence length="1377" mass="156237">MRKTYLITLLLCCFSALLNGAVSPFSFSSLKMEEGLSQLSVLKIHQDKSGFMWFATRNGLNRYDGNSFVVYKHSNGDSLSLSSNHVTALAEDDRGNLWVGTMNGLNRMDLRVDRVYSLNDMAAYKQSPLYHTWISSLYVDRQKRFWVGTNKGLYLYDYENDSFILNDLEGELPRDQIMVINEDHDGNLLVGTLQNGLYICDSKLNLLSHYFKNTTPFSLTDNNISAIHEDSEGRLWVGTRSGGLNRIDTETNAVTHYTAWNGRLGNNSVRTINTYNGQLVVGTFNGLSLLNLVDGSCTTYTNFDEQKGGLSHFSVFSAFVDNANTLWIGTYAGGVSYSNPLNSRFTFYDLQGGSDKLFGIFATMAYQPDHTLWIASEGRGLLSLDLNTDMFERFLLDARPNALNDRNIIKSLFVEGDFVWCGTQKGTLYRFDTRTKKFSLFYTFHKEVSIYTITRCSDGALWLGTTDNTGIVRVFPDGRIAPSDSVFALLPSVRSFLEIRDGVYLVGMHTGGLALYDSHTHKLIKYNTREEGSRKLYNDQVSNIVKDREGRIWIGTFGGGFCRFDEEKGIMEWLTAVEGLSDDNINSIIPGDDGKLWISTGNGISAYDPESRQFTNYMGRSEIPVNEFSMKGGIKLPGDRIYFSGSNGLVSFYPERLIENRFIPPVVLTSFTVNNKPVVPGDPSGLLDKVLDYTQAIDLDYNQNNFSVGYAALNYLYPNQNKYAYMLEGYDTDWNDAGSRKEAFYTNLKPGDYVFRVRASNNDGLWNDEGRSLSIHIRTPFWQTWYAYMLYLLIIGGILYVVWYYLHMKRKLEQDLVEKQKEQQRQEEFHQSKIRMFTNFSHELRTPLMLILSPLEEVLQRVDMNPNLKGSLRLVYGNAQRLLLLVNQLMDLRKNQSGNLQLRVSHNDLYLFTQEIYIAFNQIAVKERITFRLESDESGIDAWFDRVLLEKVFFNLLSNAFKHTAPDESITIRLQLFSVAGLQEQFPGRISGEVRGTSRYVCLSVEDTGKGIDDSDKFHIFSPFYQGTDESESNTAGTGIGLSLVLSIVKLHKGVVWVEDNKPKGAVFRVLIPVNREAYAHEQFAEDDSSARNPYGGIEVAEDESKVPDNMQEQLPVSGQRYTLLLAEDNPDVRRYICKHLEPYFDVLEAENGVDAFDKIAETLPDLVVSDIMMPKKDGLQLCSEIKQDLRTGHIPVIIITAKSMVMHIKEGFQCGADDYIVKPFNMEVLLCRIRNILASRERLKELYGKKFSLESLGIETTSADDTFMQKLFGVIEQNLSNPGLNVEILCKGVGMGRANFYRKLKAITDLSPVDLIRNKRLEIAARMLLETDMNISEVSANIGFNSHAYFATCFKAMYGMSPTEYVQQNKKNLYHV</sequence>
<protein>
    <recommendedName>
        <fullName evidence="2">histidine kinase</fullName>
        <ecNumber evidence="2">2.7.13.3</ecNumber>
    </recommendedName>
</protein>
<accession>A0A413NDC4</accession>
<organism evidence="14 18">
    <name type="scientific">Parabacteroides merdae</name>
    <dbReference type="NCBI Taxonomy" id="46503"/>
    <lineage>
        <taxon>Bacteria</taxon>
        <taxon>Pseudomonadati</taxon>
        <taxon>Bacteroidota</taxon>
        <taxon>Bacteroidia</taxon>
        <taxon>Bacteroidales</taxon>
        <taxon>Tannerellaceae</taxon>
        <taxon>Parabacteroides</taxon>
    </lineage>
</organism>
<dbReference type="Gene3D" id="2.130.10.10">
    <property type="entry name" value="YVTN repeat-like/Quinoprotein amine dehydrogenase"/>
    <property type="match status" value="2"/>
</dbReference>
<dbReference type="SUPFAM" id="SSF55874">
    <property type="entry name" value="ATPase domain of HSP90 chaperone/DNA topoisomerase II/histidine kinase"/>
    <property type="match status" value="1"/>
</dbReference>
<dbReference type="EMBL" id="QSEF01000017">
    <property type="protein sequence ID" value="RGZ46530.1"/>
    <property type="molecule type" value="Genomic_DNA"/>
</dbReference>
<evidence type="ECO:0000313" key="15">
    <source>
        <dbReference type="EMBL" id="RHH78357.1"/>
    </source>
</evidence>
<evidence type="ECO:0000259" key="10">
    <source>
        <dbReference type="PROSITE" id="PS01124"/>
    </source>
</evidence>
<dbReference type="PROSITE" id="PS50110">
    <property type="entry name" value="RESPONSE_REGULATORY"/>
    <property type="match status" value="1"/>
</dbReference>
<dbReference type="InterPro" id="IPR011123">
    <property type="entry name" value="Y_Y_Y"/>
</dbReference>
<dbReference type="Gene3D" id="3.30.565.10">
    <property type="entry name" value="Histidine kinase-like ATPase, C-terminal domain"/>
    <property type="match status" value="1"/>
</dbReference>
<evidence type="ECO:0000313" key="13">
    <source>
        <dbReference type="EMBL" id="RGN52202.1"/>
    </source>
</evidence>
<keyword evidence="8" id="KW-0472">Membrane</keyword>
<evidence type="ECO:0000256" key="5">
    <source>
        <dbReference type="ARBA" id="ARBA00023125"/>
    </source>
</evidence>
<comment type="caution">
    <text evidence="14">The sequence shown here is derived from an EMBL/GenBank/DDBJ whole genome shotgun (WGS) entry which is preliminary data.</text>
</comment>
<feature type="signal peptide" evidence="9">
    <location>
        <begin position="1"/>
        <end position="20"/>
    </location>
</feature>
<feature type="domain" description="HTH araC/xylS-type" evidence="10">
    <location>
        <begin position="1270"/>
        <end position="1369"/>
    </location>
</feature>
<dbReference type="PROSITE" id="PS01124">
    <property type="entry name" value="HTH_ARAC_FAMILY_2"/>
    <property type="match status" value="1"/>
</dbReference>
<dbReference type="CDD" id="cd00082">
    <property type="entry name" value="HisKA"/>
    <property type="match status" value="1"/>
</dbReference>
<comment type="catalytic activity">
    <reaction evidence="1">
        <text>ATP + protein L-histidine = ADP + protein N-phospho-L-histidine.</text>
        <dbReference type="EC" id="2.7.13.3"/>
    </reaction>
</comment>
<dbReference type="Pfam" id="PF12833">
    <property type="entry name" value="HTH_18"/>
    <property type="match status" value="1"/>
</dbReference>
<dbReference type="InterPro" id="IPR013783">
    <property type="entry name" value="Ig-like_fold"/>
</dbReference>
<dbReference type="Pfam" id="PF07495">
    <property type="entry name" value="Y_Y_Y"/>
    <property type="match status" value="1"/>
</dbReference>
<dbReference type="Gene3D" id="1.10.10.60">
    <property type="entry name" value="Homeodomain-like"/>
    <property type="match status" value="1"/>
</dbReference>